<evidence type="ECO:0000256" key="3">
    <source>
        <dbReference type="ARBA" id="ARBA00022989"/>
    </source>
</evidence>
<evidence type="ECO:0000256" key="9">
    <source>
        <dbReference type="SAM" id="Phobius"/>
    </source>
</evidence>
<name>A0A8J9V4A2_9NEOP</name>
<protein>
    <recommendedName>
        <fullName evidence="12">Golgin-84</fullName>
    </recommendedName>
</protein>
<dbReference type="GO" id="GO:0007030">
    <property type="term" value="P:Golgi organization"/>
    <property type="evidence" value="ECO:0007669"/>
    <property type="project" value="InterPro"/>
</dbReference>
<sequence>MSWFSDLAGKAESLLNNLDEQTGAVLRNHNGTKEKKHDFILHPEGTLGQKKKTPRNIKKNGSISETRSSYTPITRSPPVRQPRSPIKQTYDNIRNGIENVRKKSPPRKAQYTLNNSPKTLVDDFKDHDSVDHFGLRHRRYSLPSDLEFINTEKLTYSMQNLEVENAMLKNELNVMNREVSELLDRLRKTEDELKTTQIKLESSVKLNCMLTDEKESLVSQLQSKIQITDKGTCEINKYKEHSQELESSISLLNDRNKELEDKIKELTEEVSVKNTAQIKLENELRHAQTTISEQQGNLEKTVAECHRLEKDWEAYKLRVKSMLFAKDNQIQSMKGGTNITEDNKILLEQIEILKDEKESLSQAVSQVHNECDDMKRCITQLEQQNISAERVVTALRDTLKEERLARNRAEGHCAVLRKELQTLQLETNETILNLRTSLQIKDDELNNLRESASTARTDSALNVADYDVNKEADSEKIQYLTQMLIQKQGKIDSLLADNNIMRIQLGKLESKHRSELAALQAKYSHSIVHLQDDSRLRARSNYSSSPLSALSLRIGIMIKRFPIFRLLILIYMIGLHLWVVTVLLTSTPEDFVPRPPKL</sequence>
<dbReference type="PANTHER" id="PTHR13815:SF7">
    <property type="entry name" value="GOLGIN SUBFAMILY A MEMBER 5"/>
    <property type="match status" value="1"/>
</dbReference>
<evidence type="ECO:0000256" key="4">
    <source>
        <dbReference type="ARBA" id="ARBA00023034"/>
    </source>
</evidence>
<evidence type="ECO:0000256" key="2">
    <source>
        <dbReference type="ARBA" id="ARBA00022692"/>
    </source>
</evidence>
<dbReference type="InterPro" id="IPR019177">
    <property type="entry name" value="Golgin_subfamily_A_member_5"/>
</dbReference>
<keyword evidence="2 9" id="KW-0812">Transmembrane</keyword>
<dbReference type="AlphaFoldDB" id="A0A8J9V4A2"/>
<evidence type="ECO:0000256" key="7">
    <source>
        <dbReference type="SAM" id="Coils"/>
    </source>
</evidence>
<keyword evidence="4" id="KW-0333">Golgi apparatus</keyword>
<dbReference type="GO" id="GO:0000139">
    <property type="term" value="C:Golgi membrane"/>
    <property type="evidence" value="ECO:0007669"/>
    <property type="project" value="UniProtKB-SubCell"/>
</dbReference>
<organism evidence="10 11">
    <name type="scientific">Brenthis ino</name>
    <name type="common">lesser marbled fritillary</name>
    <dbReference type="NCBI Taxonomy" id="405034"/>
    <lineage>
        <taxon>Eukaryota</taxon>
        <taxon>Metazoa</taxon>
        <taxon>Ecdysozoa</taxon>
        <taxon>Arthropoda</taxon>
        <taxon>Hexapoda</taxon>
        <taxon>Insecta</taxon>
        <taxon>Pterygota</taxon>
        <taxon>Neoptera</taxon>
        <taxon>Endopterygota</taxon>
        <taxon>Lepidoptera</taxon>
        <taxon>Glossata</taxon>
        <taxon>Ditrysia</taxon>
        <taxon>Papilionoidea</taxon>
        <taxon>Nymphalidae</taxon>
        <taxon>Heliconiinae</taxon>
        <taxon>Argynnini</taxon>
        <taxon>Brenthis</taxon>
    </lineage>
</organism>
<feature type="compositionally biased region" description="Basic residues" evidence="8">
    <location>
        <begin position="49"/>
        <end position="58"/>
    </location>
</feature>
<gene>
    <name evidence="10" type="ORF">BINO364_LOCUS16709</name>
</gene>
<evidence type="ECO:0000313" key="11">
    <source>
        <dbReference type="Proteomes" id="UP000838878"/>
    </source>
</evidence>
<feature type="coiled-coil region" evidence="7">
    <location>
        <begin position="151"/>
        <end position="199"/>
    </location>
</feature>
<feature type="coiled-coil region" evidence="7">
    <location>
        <begin position="343"/>
        <end position="426"/>
    </location>
</feature>
<keyword evidence="5 7" id="KW-0175">Coiled coil</keyword>
<keyword evidence="6 9" id="KW-0472">Membrane</keyword>
<dbReference type="GO" id="GO:0031985">
    <property type="term" value="C:Golgi cisterna"/>
    <property type="evidence" value="ECO:0007669"/>
    <property type="project" value="TreeGrafter"/>
</dbReference>
<feature type="region of interest" description="Disordered" evidence="8">
    <location>
        <begin position="43"/>
        <end position="86"/>
    </location>
</feature>
<dbReference type="GO" id="GO:0000301">
    <property type="term" value="P:retrograde transport, vesicle recycling within Golgi"/>
    <property type="evidence" value="ECO:0007669"/>
    <property type="project" value="TreeGrafter"/>
</dbReference>
<reference evidence="10" key="1">
    <citation type="submission" date="2021-12" db="EMBL/GenBank/DDBJ databases">
        <authorList>
            <person name="Martin H S."/>
        </authorList>
    </citation>
    <scope>NUCLEOTIDE SEQUENCE</scope>
</reference>
<accession>A0A8J9V4A2</accession>
<evidence type="ECO:0000256" key="1">
    <source>
        <dbReference type="ARBA" id="ARBA00004409"/>
    </source>
</evidence>
<feature type="transmembrane region" description="Helical" evidence="9">
    <location>
        <begin position="563"/>
        <end position="584"/>
    </location>
</feature>
<evidence type="ECO:0008006" key="12">
    <source>
        <dbReference type="Google" id="ProtNLM"/>
    </source>
</evidence>
<keyword evidence="11" id="KW-1185">Reference proteome</keyword>
<dbReference type="Pfam" id="PF09787">
    <property type="entry name" value="Golgin_A5"/>
    <property type="match status" value="1"/>
</dbReference>
<evidence type="ECO:0000256" key="6">
    <source>
        <dbReference type="ARBA" id="ARBA00023136"/>
    </source>
</evidence>
<feature type="compositionally biased region" description="Polar residues" evidence="8">
    <location>
        <begin position="59"/>
        <end position="74"/>
    </location>
</feature>
<evidence type="ECO:0000256" key="5">
    <source>
        <dbReference type="ARBA" id="ARBA00023054"/>
    </source>
</evidence>
<feature type="non-terminal residue" evidence="10">
    <location>
        <position position="598"/>
    </location>
</feature>
<evidence type="ECO:0000313" key="10">
    <source>
        <dbReference type="EMBL" id="CAH0731946.1"/>
    </source>
</evidence>
<evidence type="ECO:0000256" key="8">
    <source>
        <dbReference type="SAM" id="MobiDB-lite"/>
    </source>
</evidence>
<comment type="subcellular location">
    <subcellularLocation>
        <location evidence="1">Golgi apparatus membrane</location>
        <topology evidence="1">Single-pass type IV membrane protein</topology>
    </subcellularLocation>
</comment>
<proteinExistence type="predicted"/>
<dbReference type="EMBL" id="OV170229">
    <property type="protein sequence ID" value="CAH0731946.1"/>
    <property type="molecule type" value="Genomic_DNA"/>
</dbReference>
<feature type="coiled-coil region" evidence="7">
    <location>
        <begin position="235"/>
        <end position="311"/>
    </location>
</feature>
<dbReference type="Proteomes" id="UP000838878">
    <property type="component" value="Chromosome 9"/>
</dbReference>
<keyword evidence="3 9" id="KW-1133">Transmembrane helix</keyword>
<dbReference type="OrthoDB" id="248903at2759"/>
<dbReference type="PANTHER" id="PTHR13815">
    <property type="entry name" value="GOLGIN-84"/>
    <property type="match status" value="1"/>
</dbReference>